<dbReference type="AlphaFoldDB" id="A0A0G4F1Z6"/>
<sequence>MVGIKMALALLLALCATMQHASGDTLEDKCIVGDAADKWRLREGSASAHDDNKPGGGCAVVFGAVITWESGARMEKDGLESHEDYEYSMVGDQYQSGATGWCYKNTETCVVDHVNLVTNAGADKRSLPWGRPEDAASFHPSVGKGTCVDNDSADSKCAKGSAYVLEELDGRFCMARDAKIERLDGKEMKPASIGQDCKRPTPTTPASIRRTLARPAHLSTTESTFRGTKTTR</sequence>
<dbReference type="EMBL" id="CDMY01000364">
    <property type="protein sequence ID" value="CEM05773.1"/>
    <property type="molecule type" value="Genomic_DNA"/>
</dbReference>
<reference evidence="3 4" key="1">
    <citation type="submission" date="2014-11" db="EMBL/GenBank/DDBJ databases">
        <authorList>
            <person name="Zhu J."/>
            <person name="Qi W."/>
            <person name="Song R."/>
        </authorList>
    </citation>
    <scope>NUCLEOTIDE SEQUENCE [LARGE SCALE GENOMIC DNA]</scope>
</reference>
<evidence type="ECO:0000256" key="2">
    <source>
        <dbReference type="SAM" id="SignalP"/>
    </source>
</evidence>
<dbReference type="VEuPathDB" id="CryptoDB:Vbra_14313"/>
<keyword evidence="4" id="KW-1185">Reference proteome</keyword>
<dbReference type="Proteomes" id="UP000041254">
    <property type="component" value="Unassembled WGS sequence"/>
</dbReference>
<gene>
    <name evidence="3" type="ORF">Vbra_14313</name>
</gene>
<evidence type="ECO:0000313" key="4">
    <source>
        <dbReference type="Proteomes" id="UP000041254"/>
    </source>
</evidence>
<proteinExistence type="predicted"/>
<protein>
    <submittedName>
        <fullName evidence="3">Uncharacterized protein</fullName>
    </submittedName>
</protein>
<feature type="signal peptide" evidence="2">
    <location>
        <begin position="1"/>
        <end position="23"/>
    </location>
</feature>
<feature type="compositionally biased region" description="Polar residues" evidence="1">
    <location>
        <begin position="218"/>
        <end position="232"/>
    </location>
</feature>
<name>A0A0G4F1Z6_VITBC</name>
<keyword evidence="2" id="KW-0732">Signal</keyword>
<feature type="region of interest" description="Disordered" evidence="1">
    <location>
        <begin position="186"/>
        <end position="232"/>
    </location>
</feature>
<feature type="chain" id="PRO_5005188634" evidence="2">
    <location>
        <begin position="24"/>
        <end position="232"/>
    </location>
</feature>
<organism evidence="3 4">
    <name type="scientific">Vitrella brassicaformis (strain CCMP3155)</name>
    <dbReference type="NCBI Taxonomy" id="1169540"/>
    <lineage>
        <taxon>Eukaryota</taxon>
        <taxon>Sar</taxon>
        <taxon>Alveolata</taxon>
        <taxon>Colpodellida</taxon>
        <taxon>Vitrellaceae</taxon>
        <taxon>Vitrella</taxon>
    </lineage>
</organism>
<evidence type="ECO:0000256" key="1">
    <source>
        <dbReference type="SAM" id="MobiDB-lite"/>
    </source>
</evidence>
<accession>A0A0G4F1Z6</accession>
<dbReference type="InParanoid" id="A0A0G4F1Z6"/>
<evidence type="ECO:0000313" key="3">
    <source>
        <dbReference type="EMBL" id="CEM05773.1"/>
    </source>
</evidence>